<protein>
    <submittedName>
        <fullName evidence="2">HAD family hydrolase</fullName>
    </submittedName>
</protein>
<dbReference type="GO" id="GO:0016787">
    <property type="term" value="F:hydrolase activity"/>
    <property type="evidence" value="ECO:0007669"/>
    <property type="project" value="UniProtKB-KW"/>
</dbReference>
<reference evidence="2" key="2">
    <citation type="submission" date="2021-09" db="EMBL/GenBank/DDBJ databases">
        <authorList>
            <person name="Gilroy R."/>
        </authorList>
    </citation>
    <scope>NUCLEOTIDE SEQUENCE</scope>
    <source>
        <strain evidence="2">ChiGjej2B2-7701</strain>
    </source>
</reference>
<accession>A0A921LS93</accession>
<gene>
    <name evidence="2" type="ORF">K8U80_10520</name>
</gene>
<name>A0A921LS93_9ACTN</name>
<dbReference type="SFLD" id="SFLDG01129">
    <property type="entry name" value="C1.5:_HAD__Beta-PGM__Phosphata"/>
    <property type="match status" value="1"/>
</dbReference>
<dbReference type="PANTHER" id="PTHR43316">
    <property type="entry name" value="HYDROLASE, HALOACID DELAHOGENASE-RELATED"/>
    <property type="match status" value="1"/>
</dbReference>
<proteinExistence type="predicted"/>
<comment type="caution">
    <text evidence="2">The sequence shown here is derived from an EMBL/GenBank/DDBJ whole genome shotgun (WGS) entry which is preliminary data.</text>
</comment>
<dbReference type="PRINTS" id="PR00413">
    <property type="entry name" value="HADHALOGNASE"/>
</dbReference>
<organism evidence="2 3">
    <name type="scientific">Collinsella ihumii</name>
    <dbReference type="NCBI Taxonomy" id="1720204"/>
    <lineage>
        <taxon>Bacteria</taxon>
        <taxon>Bacillati</taxon>
        <taxon>Actinomycetota</taxon>
        <taxon>Coriobacteriia</taxon>
        <taxon>Coriobacteriales</taxon>
        <taxon>Coriobacteriaceae</taxon>
        <taxon>Collinsella</taxon>
    </lineage>
</organism>
<dbReference type="InterPro" id="IPR051540">
    <property type="entry name" value="S-2-haloacid_dehalogenase"/>
</dbReference>
<keyword evidence="1 2" id="KW-0378">Hydrolase</keyword>
<dbReference type="Proteomes" id="UP000746751">
    <property type="component" value="Unassembled WGS sequence"/>
</dbReference>
<dbReference type="EMBL" id="DYVF01000061">
    <property type="protein sequence ID" value="HJG31810.1"/>
    <property type="molecule type" value="Genomic_DNA"/>
</dbReference>
<evidence type="ECO:0000313" key="3">
    <source>
        <dbReference type="Proteomes" id="UP000746751"/>
    </source>
</evidence>
<dbReference type="AlphaFoldDB" id="A0A921LS93"/>
<dbReference type="SUPFAM" id="SSF56784">
    <property type="entry name" value="HAD-like"/>
    <property type="match status" value="1"/>
</dbReference>
<dbReference type="SFLD" id="SFLDS00003">
    <property type="entry name" value="Haloacid_Dehalogenase"/>
    <property type="match status" value="1"/>
</dbReference>
<sequence length="255" mass="28433">MLKAVVFDMDQTLLDINLSAFIAVLAKEESALLADIGRRNPLSMFAAYTAALLDVNRAERDNTCTNRELFDAAIERRGGVVLSDPVIADAIAYYEREILPGRNDAIIDARPMKGAAEAIEAVLSRGLRIALLTNPSFGAACIECRMGWGHLLDVPFELVTTMENTRRVKPSPEYYTDALDELGLKPSEVLMVGNDRQRDFPTPDIGLQTAFVGRGTPVRATWCGRMDQFAESFDEIEQRFYKRAERNLIDLVQEV</sequence>
<evidence type="ECO:0000256" key="1">
    <source>
        <dbReference type="ARBA" id="ARBA00022801"/>
    </source>
</evidence>
<reference evidence="2" key="1">
    <citation type="journal article" date="2021" name="PeerJ">
        <title>Extensive microbial diversity within the chicken gut microbiome revealed by metagenomics and culture.</title>
        <authorList>
            <person name="Gilroy R."/>
            <person name="Ravi A."/>
            <person name="Getino M."/>
            <person name="Pursley I."/>
            <person name="Horton D.L."/>
            <person name="Alikhan N.F."/>
            <person name="Baker D."/>
            <person name="Gharbi K."/>
            <person name="Hall N."/>
            <person name="Watson M."/>
            <person name="Adriaenssens E.M."/>
            <person name="Foster-Nyarko E."/>
            <person name="Jarju S."/>
            <person name="Secka A."/>
            <person name="Antonio M."/>
            <person name="Oren A."/>
            <person name="Chaudhuri R.R."/>
            <person name="La Ragione R."/>
            <person name="Hildebrand F."/>
            <person name="Pallen M.J."/>
        </authorList>
    </citation>
    <scope>NUCLEOTIDE SEQUENCE</scope>
    <source>
        <strain evidence="2">ChiGjej2B2-7701</strain>
    </source>
</reference>
<dbReference type="PANTHER" id="PTHR43316:SF3">
    <property type="entry name" value="HALOACID DEHALOGENASE, TYPE II (AFU_ORTHOLOGUE AFUA_2G07750)-RELATED"/>
    <property type="match status" value="1"/>
</dbReference>
<dbReference type="InterPro" id="IPR036412">
    <property type="entry name" value="HAD-like_sf"/>
</dbReference>
<dbReference type="Gene3D" id="3.40.50.1000">
    <property type="entry name" value="HAD superfamily/HAD-like"/>
    <property type="match status" value="1"/>
</dbReference>
<dbReference type="InterPro" id="IPR023214">
    <property type="entry name" value="HAD_sf"/>
</dbReference>
<dbReference type="InterPro" id="IPR006439">
    <property type="entry name" value="HAD-SF_hydro_IA"/>
</dbReference>
<dbReference type="Pfam" id="PF00702">
    <property type="entry name" value="Hydrolase"/>
    <property type="match status" value="1"/>
</dbReference>
<evidence type="ECO:0000313" key="2">
    <source>
        <dbReference type="EMBL" id="HJG31810.1"/>
    </source>
</evidence>